<accession>A0ABQ9TF81</accession>
<protein>
    <submittedName>
        <fullName evidence="1">Uncharacterized protein</fullName>
    </submittedName>
</protein>
<evidence type="ECO:0000313" key="1">
    <source>
        <dbReference type="EMBL" id="KAK2083379.1"/>
    </source>
</evidence>
<comment type="caution">
    <text evidence="1">The sequence shown here is derived from an EMBL/GenBank/DDBJ whole genome shotgun (WGS) entry which is preliminary data.</text>
</comment>
<gene>
    <name evidence="1" type="ORF">P7K49_038615</name>
</gene>
<dbReference type="Proteomes" id="UP001266305">
    <property type="component" value="Unassembled WGS sequence"/>
</dbReference>
<keyword evidence="2" id="KW-1185">Reference proteome</keyword>
<reference evidence="1 2" key="1">
    <citation type="submission" date="2023-05" db="EMBL/GenBank/DDBJ databases">
        <title>B98-5 Cell Line De Novo Hybrid Assembly: An Optical Mapping Approach.</title>
        <authorList>
            <person name="Kananen K."/>
            <person name="Auerbach J.A."/>
            <person name="Kautto E."/>
            <person name="Blachly J.S."/>
        </authorList>
    </citation>
    <scope>NUCLEOTIDE SEQUENCE [LARGE SCALE GENOMIC DNA]</scope>
    <source>
        <strain evidence="1">B95-8</strain>
        <tissue evidence="1">Cell line</tissue>
    </source>
</reference>
<evidence type="ECO:0000313" key="2">
    <source>
        <dbReference type="Proteomes" id="UP001266305"/>
    </source>
</evidence>
<organism evidence="1 2">
    <name type="scientific">Saguinus oedipus</name>
    <name type="common">Cotton-top tamarin</name>
    <name type="synonym">Oedipomidas oedipus</name>
    <dbReference type="NCBI Taxonomy" id="9490"/>
    <lineage>
        <taxon>Eukaryota</taxon>
        <taxon>Metazoa</taxon>
        <taxon>Chordata</taxon>
        <taxon>Craniata</taxon>
        <taxon>Vertebrata</taxon>
        <taxon>Euteleostomi</taxon>
        <taxon>Mammalia</taxon>
        <taxon>Eutheria</taxon>
        <taxon>Euarchontoglires</taxon>
        <taxon>Primates</taxon>
        <taxon>Haplorrhini</taxon>
        <taxon>Platyrrhini</taxon>
        <taxon>Cebidae</taxon>
        <taxon>Callitrichinae</taxon>
        <taxon>Saguinus</taxon>
    </lineage>
</organism>
<sequence length="109" mass="11957">MCNFIHRKLVQGGSSPCIIQTNNGNFVLLGEERDTLEPPPLLLLLMLLQRWPRARFQGIGGRPKPRPPCSARGPAWLAVQPASRATVLPQLLLGGCGGDYHASRPIFTF</sequence>
<proteinExistence type="predicted"/>
<name>A0ABQ9TF81_SAGOE</name>
<dbReference type="EMBL" id="JASSZA010000023">
    <property type="protein sequence ID" value="KAK2083379.1"/>
    <property type="molecule type" value="Genomic_DNA"/>
</dbReference>